<dbReference type="Proteomes" id="UP000094527">
    <property type="component" value="Unassembled WGS sequence"/>
</dbReference>
<organism evidence="1 2">
    <name type="scientific">Orchesella cincta</name>
    <name type="common">Springtail</name>
    <name type="synonym">Podura cincta</name>
    <dbReference type="NCBI Taxonomy" id="48709"/>
    <lineage>
        <taxon>Eukaryota</taxon>
        <taxon>Metazoa</taxon>
        <taxon>Ecdysozoa</taxon>
        <taxon>Arthropoda</taxon>
        <taxon>Hexapoda</taxon>
        <taxon>Collembola</taxon>
        <taxon>Entomobryomorpha</taxon>
        <taxon>Entomobryoidea</taxon>
        <taxon>Orchesellidae</taxon>
        <taxon>Orchesellinae</taxon>
        <taxon>Orchesella</taxon>
    </lineage>
</organism>
<feature type="non-terminal residue" evidence="1">
    <location>
        <position position="1"/>
    </location>
</feature>
<proteinExistence type="predicted"/>
<evidence type="ECO:0000313" key="2">
    <source>
        <dbReference type="Proteomes" id="UP000094527"/>
    </source>
</evidence>
<comment type="caution">
    <text evidence="1">The sequence shown here is derived from an EMBL/GenBank/DDBJ whole genome shotgun (WGS) entry which is preliminary data.</text>
</comment>
<accession>A0A1D2M3J7</accession>
<dbReference type="AlphaFoldDB" id="A0A1D2M3J7"/>
<sequence>LELIISVSSVCHLYGCHDSVPAFPTPAFEYRPVYLNSGARARIPRLVEMRPWIKRDSPVPRFYPDNFYAVMNPPPIQQVPFNDVQPQHFEEAPPVFKTPSYTFPQSDTSPHQKYSISPQELKELAQTSGALKDRYGSTLPKYLYPPPTYEATQPISDKQEAHPTEKHYGITTVVYKLESGQPKQIIYSAAHKVRAVKK</sequence>
<gene>
    <name evidence="1" type="ORF">Ocin01_19135</name>
</gene>
<keyword evidence="2" id="KW-1185">Reference proteome</keyword>
<name>A0A1D2M3J7_ORCCI</name>
<protein>
    <submittedName>
        <fullName evidence="1">Uncharacterized protein</fullName>
    </submittedName>
</protein>
<feature type="non-terminal residue" evidence="1">
    <location>
        <position position="198"/>
    </location>
</feature>
<reference evidence="1 2" key="1">
    <citation type="journal article" date="2016" name="Genome Biol. Evol.">
        <title>Gene Family Evolution Reflects Adaptation to Soil Environmental Stressors in the Genome of the Collembolan Orchesella cincta.</title>
        <authorList>
            <person name="Faddeeva-Vakhrusheva A."/>
            <person name="Derks M.F."/>
            <person name="Anvar S.Y."/>
            <person name="Agamennone V."/>
            <person name="Suring W."/>
            <person name="Smit S."/>
            <person name="van Straalen N.M."/>
            <person name="Roelofs D."/>
        </authorList>
    </citation>
    <scope>NUCLEOTIDE SEQUENCE [LARGE SCALE GENOMIC DNA]</scope>
    <source>
        <tissue evidence="1">Mixed pool</tissue>
    </source>
</reference>
<evidence type="ECO:0000313" key="1">
    <source>
        <dbReference type="EMBL" id="ODM87547.1"/>
    </source>
</evidence>
<dbReference type="EMBL" id="LJIJ01005086">
    <property type="protein sequence ID" value="ODM87547.1"/>
    <property type="molecule type" value="Genomic_DNA"/>
</dbReference>